<dbReference type="Proteomes" id="UP000014760">
    <property type="component" value="Unassembled WGS sequence"/>
</dbReference>
<name>R7VL94_CAPTE</name>
<dbReference type="Pfam" id="PF00884">
    <property type="entry name" value="Sulfatase"/>
    <property type="match status" value="1"/>
</dbReference>
<reference evidence="11" key="1">
    <citation type="submission" date="2012-12" db="EMBL/GenBank/DDBJ databases">
        <authorList>
            <person name="Hellsten U."/>
            <person name="Grimwood J."/>
            <person name="Chapman J.A."/>
            <person name="Shapiro H."/>
            <person name="Aerts A."/>
            <person name="Otillar R.P."/>
            <person name="Terry A.Y."/>
            <person name="Boore J.L."/>
            <person name="Simakov O."/>
            <person name="Marletaz F."/>
            <person name="Cho S.-J."/>
            <person name="Edsinger-Gonzales E."/>
            <person name="Havlak P."/>
            <person name="Kuo D.-H."/>
            <person name="Larsson T."/>
            <person name="Lv J."/>
            <person name="Arendt D."/>
            <person name="Savage R."/>
            <person name="Osoegawa K."/>
            <person name="de Jong P."/>
            <person name="Lindberg D.R."/>
            <person name="Seaver E.C."/>
            <person name="Weisblat D.A."/>
            <person name="Putnam N.H."/>
            <person name="Grigoriev I.V."/>
            <person name="Rokhsar D.S."/>
        </authorList>
    </citation>
    <scope>NUCLEOTIDE SEQUENCE</scope>
    <source>
        <strain evidence="11">I ESC-2004</strain>
    </source>
</reference>
<dbReference type="PANTHER" id="PTHR45953">
    <property type="entry name" value="IDURONATE 2-SULFATASE"/>
    <property type="match status" value="1"/>
</dbReference>
<dbReference type="OMA" id="MSHEIEM"/>
<dbReference type="InterPro" id="IPR024607">
    <property type="entry name" value="Sulfatase_CS"/>
</dbReference>
<evidence type="ECO:0000256" key="7">
    <source>
        <dbReference type="SAM" id="SignalP"/>
    </source>
</evidence>
<dbReference type="Gene3D" id="3.40.720.10">
    <property type="entry name" value="Alkaline Phosphatase, subunit A"/>
    <property type="match status" value="1"/>
</dbReference>
<evidence type="ECO:0000256" key="3">
    <source>
        <dbReference type="ARBA" id="ARBA00022723"/>
    </source>
</evidence>
<keyword evidence="4 7" id="KW-0732">Signal</keyword>
<evidence type="ECO:0000256" key="6">
    <source>
        <dbReference type="ARBA" id="ARBA00022837"/>
    </source>
</evidence>
<dbReference type="EMBL" id="AMQN01004065">
    <property type="status" value="NOT_ANNOTATED_CDS"/>
    <property type="molecule type" value="Genomic_DNA"/>
</dbReference>
<dbReference type="PROSITE" id="PS00523">
    <property type="entry name" value="SULFATASE_1"/>
    <property type="match status" value="1"/>
</dbReference>
<dbReference type="EnsemblMetazoa" id="CapteT207092">
    <property type="protein sequence ID" value="CapteP207092"/>
    <property type="gene ID" value="CapteG207092"/>
</dbReference>
<accession>R7VL94</accession>
<evidence type="ECO:0000259" key="8">
    <source>
        <dbReference type="Pfam" id="PF00884"/>
    </source>
</evidence>
<keyword evidence="3" id="KW-0479">Metal-binding</keyword>
<gene>
    <name evidence="9" type="ORF">CAPTEDRAFT_207092</name>
</gene>
<feature type="chain" id="PRO_5008789202" description="Sulfatase N-terminal domain-containing protein" evidence="7">
    <location>
        <begin position="20"/>
        <end position="476"/>
    </location>
</feature>
<evidence type="ECO:0000256" key="2">
    <source>
        <dbReference type="ARBA" id="ARBA00008779"/>
    </source>
</evidence>
<keyword evidence="5" id="KW-0378">Hydrolase</keyword>
<dbReference type="InterPro" id="IPR035874">
    <property type="entry name" value="IDS"/>
</dbReference>
<dbReference type="GO" id="GO:0004423">
    <property type="term" value="F:iduronate-2-sulfatase activity"/>
    <property type="evidence" value="ECO:0007669"/>
    <property type="project" value="InterPro"/>
</dbReference>
<dbReference type="HOGENOM" id="CLU_006332_9_0_1"/>
<keyword evidence="6" id="KW-0106">Calcium</keyword>
<organism evidence="9">
    <name type="scientific">Capitella teleta</name>
    <name type="common">Polychaete worm</name>
    <dbReference type="NCBI Taxonomy" id="283909"/>
    <lineage>
        <taxon>Eukaryota</taxon>
        <taxon>Metazoa</taxon>
        <taxon>Spiralia</taxon>
        <taxon>Lophotrochozoa</taxon>
        <taxon>Annelida</taxon>
        <taxon>Polychaeta</taxon>
        <taxon>Sedentaria</taxon>
        <taxon>Scolecida</taxon>
        <taxon>Capitellidae</taxon>
        <taxon>Capitella</taxon>
    </lineage>
</organism>
<evidence type="ECO:0000313" key="10">
    <source>
        <dbReference type="EnsemblMetazoa" id="CapteP207092"/>
    </source>
</evidence>
<proteinExistence type="inferred from homology"/>
<dbReference type="EMBL" id="KB292507">
    <property type="protein sequence ID" value="ELU17425.1"/>
    <property type="molecule type" value="Genomic_DNA"/>
</dbReference>
<evidence type="ECO:0000256" key="1">
    <source>
        <dbReference type="ARBA" id="ARBA00001913"/>
    </source>
</evidence>
<dbReference type="SUPFAM" id="SSF53649">
    <property type="entry name" value="Alkaline phosphatase-like"/>
    <property type="match status" value="1"/>
</dbReference>
<dbReference type="AlphaFoldDB" id="R7VL94"/>
<dbReference type="GO" id="GO:0005737">
    <property type="term" value="C:cytoplasm"/>
    <property type="evidence" value="ECO:0007669"/>
    <property type="project" value="TreeGrafter"/>
</dbReference>
<comment type="similarity">
    <text evidence="2">Belongs to the sulfatase family.</text>
</comment>
<reference evidence="9 11" key="2">
    <citation type="journal article" date="2013" name="Nature">
        <title>Insights into bilaterian evolution from three spiralian genomes.</title>
        <authorList>
            <person name="Simakov O."/>
            <person name="Marletaz F."/>
            <person name="Cho S.J."/>
            <person name="Edsinger-Gonzales E."/>
            <person name="Havlak P."/>
            <person name="Hellsten U."/>
            <person name="Kuo D.H."/>
            <person name="Larsson T."/>
            <person name="Lv J."/>
            <person name="Arendt D."/>
            <person name="Savage R."/>
            <person name="Osoegawa K."/>
            <person name="de Jong P."/>
            <person name="Grimwood J."/>
            <person name="Chapman J.A."/>
            <person name="Shapiro H."/>
            <person name="Aerts A."/>
            <person name="Otillar R.P."/>
            <person name="Terry A.Y."/>
            <person name="Boore J.L."/>
            <person name="Grigoriev I.V."/>
            <person name="Lindberg D.R."/>
            <person name="Seaver E.C."/>
            <person name="Weisblat D.A."/>
            <person name="Putnam N.H."/>
            <person name="Rokhsar D.S."/>
        </authorList>
    </citation>
    <scope>NUCLEOTIDE SEQUENCE</scope>
    <source>
        <strain evidence="9 11">I ESC-2004</strain>
    </source>
</reference>
<protein>
    <recommendedName>
        <fullName evidence="8">Sulfatase N-terminal domain-containing protein</fullName>
    </recommendedName>
</protein>
<evidence type="ECO:0000313" key="9">
    <source>
        <dbReference type="EMBL" id="ELU17425.1"/>
    </source>
</evidence>
<sequence>MRVLCLIFTFLALCQSTHQRKNVLLIIVDDLRPELGVYQDESNQFFKDIHTPNMDQLASRSFVAKRAYVQQAICSPSRASFLTGRRPDTTKTYGVPENYRELGGNFTSLPQYFKENGYITAGFGKVFHHAAKSRDIDEPSWTEPFFKPPFKGNWATKQSWSLATKERREKEPLADESSASAAIDTLNRLAPGAKNGSQPFMMVLGFEKPHLSLTFPEEILDLYPEEKIQLPSNPYAPRGIPRYAWSKWHELRGYEDIKEFGCSGNMNDTLPDDMVGRVLEALDEEGLAEDTIIALIGDHGYMLGEHGAWVKHSNFDLATRAPFMISIPGVTEDMVLSEEMVEFVDLFPTLIEAVGLDNAVVMPVLTNETSIQWKDRAFSQYPRTLGNIKRGIMGYSMVTKTHRYSEWNGFDPSTITPNWDANYGIELYDLQNDPEENVNVWDDPEYAEVIIEMSLKLRDGWRAALPSKNLDDRNTW</sequence>
<evidence type="ECO:0000256" key="4">
    <source>
        <dbReference type="ARBA" id="ARBA00022729"/>
    </source>
</evidence>
<reference evidence="10" key="3">
    <citation type="submission" date="2015-06" db="UniProtKB">
        <authorList>
            <consortium name="EnsemblMetazoa"/>
        </authorList>
    </citation>
    <scope>IDENTIFICATION</scope>
</reference>
<evidence type="ECO:0000313" key="11">
    <source>
        <dbReference type="Proteomes" id="UP000014760"/>
    </source>
</evidence>
<dbReference type="OrthoDB" id="186522at2759"/>
<dbReference type="CDD" id="cd16030">
    <property type="entry name" value="iduronate-2-sulfatase"/>
    <property type="match status" value="1"/>
</dbReference>
<dbReference type="GO" id="GO:0046872">
    <property type="term" value="F:metal ion binding"/>
    <property type="evidence" value="ECO:0007669"/>
    <property type="project" value="UniProtKB-KW"/>
</dbReference>
<keyword evidence="11" id="KW-1185">Reference proteome</keyword>
<dbReference type="STRING" id="283909.R7VL94"/>
<evidence type="ECO:0000256" key="5">
    <source>
        <dbReference type="ARBA" id="ARBA00022801"/>
    </source>
</evidence>
<comment type="cofactor">
    <cofactor evidence="1">
        <name>Ca(2+)</name>
        <dbReference type="ChEBI" id="CHEBI:29108"/>
    </cofactor>
</comment>
<dbReference type="InterPro" id="IPR017850">
    <property type="entry name" value="Alkaline_phosphatase_core_sf"/>
</dbReference>
<dbReference type="InterPro" id="IPR000917">
    <property type="entry name" value="Sulfatase_N"/>
</dbReference>
<feature type="signal peptide" evidence="7">
    <location>
        <begin position="1"/>
        <end position="19"/>
    </location>
</feature>
<dbReference type="PANTHER" id="PTHR45953:SF1">
    <property type="entry name" value="IDURONATE 2-SULFATASE"/>
    <property type="match status" value="1"/>
</dbReference>
<feature type="domain" description="Sulfatase N-terminal" evidence="8">
    <location>
        <begin position="21"/>
        <end position="355"/>
    </location>
</feature>